<sequence length="282" mass="32142">MKNLFLIILISFKITTIQAQIPSEEFDKAKMEYKGTKSVQAKMLMRHVEIWGKITEKEAKLDTAFLKLLSIKVGITKEHLQKYLSSNNITNNEIGGDINSPVSHITVNGKKVFAKYFVIHDVSSPVFKTDFPSNINDESWSFNNVSKWTKKVTHVYLTRTGKSKAVADFSEGLRATKFELKTLGTQSRGLYIHIELVQPRVYPPGNEKNAPVAPKPGFTDAQYDRLALLYICSSFRKSEWLVPAFHANIDQKLNDSHDDPQNFETKKFTDKILEVLSEIKKK</sequence>
<dbReference type="EMBL" id="QJHL01000001">
    <property type="protein sequence ID" value="PXY46493.1"/>
    <property type="molecule type" value="Genomic_DNA"/>
</dbReference>
<reference evidence="1 2" key="1">
    <citation type="submission" date="2018-05" db="EMBL/GenBank/DDBJ databases">
        <title>Flavobacterium sp. strain IMCC34758, incomplete genome.</title>
        <authorList>
            <person name="Joung Y."/>
        </authorList>
    </citation>
    <scope>NUCLEOTIDE SEQUENCE [LARGE SCALE GENOMIC DNA]</scope>
    <source>
        <strain evidence="1 2">IMCC34758</strain>
    </source>
</reference>
<dbReference type="AlphaFoldDB" id="A0A2V4C8P6"/>
<dbReference type="Proteomes" id="UP000247681">
    <property type="component" value="Unassembled WGS sequence"/>
</dbReference>
<comment type="caution">
    <text evidence="1">The sequence shown here is derived from an EMBL/GenBank/DDBJ whole genome shotgun (WGS) entry which is preliminary data.</text>
</comment>
<dbReference type="OrthoDB" id="8706994at2"/>
<evidence type="ECO:0000313" key="1">
    <source>
        <dbReference type="EMBL" id="PXY46493.1"/>
    </source>
</evidence>
<keyword evidence="2" id="KW-1185">Reference proteome</keyword>
<dbReference type="RefSeq" id="WP_110345501.1">
    <property type="nucleotide sequence ID" value="NZ_QJHL01000001.1"/>
</dbReference>
<protein>
    <submittedName>
        <fullName evidence="1">Uncharacterized protein</fullName>
    </submittedName>
</protein>
<proteinExistence type="predicted"/>
<name>A0A2V4C8P6_9FLAO</name>
<evidence type="ECO:0000313" key="2">
    <source>
        <dbReference type="Proteomes" id="UP000247681"/>
    </source>
</evidence>
<organism evidence="1 2">
    <name type="scientific">Flavobacterium hydrophilum</name>
    <dbReference type="NCBI Taxonomy" id="2211445"/>
    <lineage>
        <taxon>Bacteria</taxon>
        <taxon>Pseudomonadati</taxon>
        <taxon>Bacteroidota</taxon>
        <taxon>Flavobacteriia</taxon>
        <taxon>Flavobacteriales</taxon>
        <taxon>Flavobacteriaceae</taxon>
        <taxon>Flavobacterium</taxon>
    </lineage>
</organism>
<gene>
    <name evidence="1" type="ORF">DMB68_04780</name>
</gene>
<accession>A0A2V4C8P6</accession>